<sequence length="79" mass="9121">MTVAEKYIVNTYSNLFEGLNSISKIELLEKLAKSLKKEVKNKNEDFFKSFGAFGSEKPAEEISEQIKKNRRFTSKDLKL</sequence>
<name>A0A975CQV6_9FLAO</name>
<protein>
    <submittedName>
        <fullName evidence="1">Uncharacterized protein</fullName>
    </submittedName>
</protein>
<reference evidence="1 2" key="1">
    <citation type="submission" date="2021-03" db="EMBL/GenBank/DDBJ databases">
        <title>Complete genome of Polaribacter_sp.SM13.</title>
        <authorList>
            <person name="Jeong S.W."/>
            <person name="Bae J.W."/>
        </authorList>
    </citation>
    <scope>NUCLEOTIDE SEQUENCE [LARGE SCALE GENOMIC DNA]</scope>
    <source>
        <strain evidence="1 2">SM13</strain>
    </source>
</reference>
<dbReference type="AlphaFoldDB" id="A0A975CQV6"/>
<gene>
    <name evidence="1" type="ORF">J3359_06110</name>
</gene>
<keyword evidence="2" id="KW-1185">Reference proteome</keyword>
<accession>A0A975CQV6</accession>
<dbReference type="RefSeq" id="WP_208079835.1">
    <property type="nucleotide sequence ID" value="NZ_CP071869.1"/>
</dbReference>
<evidence type="ECO:0000313" key="1">
    <source>
        <dbReference type="EMBL" id="QTE23839.1"/>
    </source>
</evidence>
<dbReference type="KEGG" id="pcea:J3359_06110"/>
<organism evidence="1 2">
    <name type="scientific">Polaribacter cellanae</name>
    <dbReference type="NCBI Taxonomy" id="2818493"/>
    <lineage>
        <taxon>Bacteria</taxon>
        <taxon>Pseudomonadati</taxon>
        <taxon>Bacteroidota</taxon>
        <taxon>Flavobacteriia</taxon>
        <taxon>Flavobacteriales</taxon>
        <taxon>Flavobacteriaceae</taxon>
    </lineage>
</organism>
<evidence type="ECO:0000313" key="2">
    <source>
        <dbReference type="Proteomes" id="UP000663920"/>
    </source>
</evidence>
<dbReference type="Proteomes" id="UP000663920">
    <property type="component" value="Chromosome"/>
</dbReference>
<proteinExistence type="predicted"/>
<dbReference type="EMBL" id="CP071869">
    <property type="protein sequence ID" value="QTE23839.1"/>
    <property type="molecule type" value="Genomic_DNA"/>
</dbReference>